<feature type="region of interest" description="Disordered" evidence="4">
    <location>
        <begin position="81"/>
        <end position="113"/>
    </location>
</feature>
<keyword evidence="6" id="KW-1185">Reference proteome</keyword>
<comment type="similarity">
    <text evidence="1">Belongs to the eukaryotic ribosomal protein P1/P2 family.</text>
</comment>
<name>A0A151ZSZ5_TIELA</name>
<evidence type="ECO:0000313" key="5">
    <source>
        <dbReference type="EMBL" id="KYQ96904.1"/>
    </source>
</evidence>
<sequence length="113" mass="12326">MKYLAAYILCVLGGKENPTKDDVSRVLTSVGVQVEFERVEEVINKLSGKQLSQIIADGKLKMASATKSSTVEAVQPTLLVSEKKTETEPNKKKQVIESSSSDSDGESMFPLFD</sequence>
<dbReference type="STRING" id="361077.A0A151ZSZ5"/>
<comment type="caution">
    <text evidence="5">The sequence shown here is derived from an EMBL/GenBank/DDBJ whole genome shotgun (WGS) entry which is preliminary data.</text>
</comment>
<dbReference type="FunCoup" id="A0A151ZSZ5">
    <property type="interactions" value="291"/>
</dbReference>
<evidence type="ECO:0000313" key="6">
    <source>
        <dbReference type="Proteomes" id="UP000076078"/>
    </source>
</evidence>
<evidence type="ECO:0000256" key="2">
    <source>
        <dbReference type="ARBA" id="ARBA00022980"/>
    </source>
</evidence>
<reference evidence="5 6" key="1">
    <citation type="submission" date="2015-12" db="EMBL/GenBank/DDBJ databases">
        <title>Dictyostelia acquired genes for synthesis and detection of signals that induce cell-type specialization by lateral gene transfer from prokaryotes.</title>
        <authorList>
            <person name="Gloeckner G."/>
            <person name="Schaap P."/>
        </authorList>
    </citation>
    <scope>NUCLEOTIDE SEQUENCE [LARGE SCALE GENOMIC DNA]</scope>
    <source>
        <strain evidence="5 6">TK</strain>
    </source>
</reference>
<accession>A0A151ZSZ5</accession>
<organism evidence="5 6">
    <name type="scientific">Tieghemostelium lacteum</name>
    <name type="common">Slime mold</name>
    <name type="synonym">Dictyostelium lacteum</name>
    <dbReference type="NCBI Taxonomy" id="361077"/>
    <lineage>
        <taxon>Eukaryota</taxon>
        <taxon>Amoebozoa</taxon>
        <taxon>Evosea</taxon>
        <taxon>Eumycetozoa</taxon>
        <taxon>Dictyostelia</taxon>
        <taxon>Dictyosteliales</taxon>
        <taxon>Raperosteliaceae</taxon>
        <taxon>Tieghemostelium</taxon>
    </lineage>
</organism>
<dbReference type="GO" id="GO:0003735">
    <property type="term" value="F:structural constituent of ribosome"/>
    <property type="evidence" value="ECO:0007669"/>
    <property type="project" value="InterPro"/>
</dbReference>
<dbReference type="InterPro" id="IPR044076">
    <property type="entry name" value="Ribosomal_P2"/>
</dbReference>
<dbReference type="InParanoid" id="A0A151ZSZ5"/>
<keyword evidence="2" id="KW-0689">Ribosomal protein</keyword>
<evidence type="ECO:0000256" key="1">
    <source>
        <dbReference type="ARBA" id="ARBA00005436"/>
    </source>
</evidence>
<proteinExistence type="inferred from homology"/>
<dbReference type="PANTHER" id="PTHR21141:SF5">
    <property type="entry name" value="LARGE RIBOSOMAL SUBUNIT PROTEIN P2"/>
    <property type="match status" value="1"/>
</dbReference>
<dbReference type="OMA" id="VDCEHDK"/>
<dbReference type="Pfam" id="PF00428">
    <property type="entry name" value="Ribosomal_60s"/>
    <property type="match status" value="1"/>
</dbReference>
<dbReference type="GO" id="GO:0002182">
    <property type="term" value="P:cytoplasmic translational elongation"/>
    <property type="evidence" value="ECO:0007669"/>
    <property type="project" value="InterPro"/>
</dbReference>
<dbReference type="AlphaFoldDB" id="A0A151ZSZ5"/>
<keyword evidence="3" id="KW-0687">Ribonucleoprotein</keyword>
<dbReference type="OrthoDB" id="30264at2759"/>
<dbReference type="EMBL" id="LODT01000021">
    <property type="protein sequence ID" value="KYQ96904.1"/>
    <property type="molecule type" value="Genomic_DNA"/>
</dbReference>
<dbReference type="PANTHER" id="PTHR21141">
    <property type="entry name" value="60S ACIDIC RIBOSOMAL PROTEIN FAMILY MEMBER"/>
    <property type="match status" value="1"/>
</dbReference>
<evidence type="ECO:0000256" key="3">
    <source>
        <dbReference type="ARBA" id="ARBA00023274"/>
    </source>
</evidence>
<dbReference type="FunFam" id="1.10.10.1410:FF:000002">
    <property type="entry name" value="60S acidic ribosomal protein P2"/>
    <property type="match status" value="1"/>
</dbReference>
<protein>
    <submittedName>
        <fullName evidence="5">Ribosomal acidic phosphoprotein P2</fullName>
    </submittedName>
</protein>
<evidence type="ECO:0000256" key="4">
    <source>
        <dbReference type="SAM" id="MobiDB-lite"/>
    </source>
</evidence>
<dbReference type="CDD" id="cd05833">
    <property type="entry name" value="Ribosomal_P2"/>
    <property type="match status" value="1"/>
</dbReference>
<dbReference type="Proteomes" id="UP000076078">
    <property type="component" value="Unassembled WGS sequence"/>
</dbReference>
<feature type="compositionally biased region" description="Basic and acidic residues" evidence="4">
    <location>
        <begin position="81"/>
        <end position="95"/>
    </location>
</feature>
<dbReference type="InterPro" id="IPR038716">
    <property type="entry name" value="P1/P2_N_sf"/>
</dbReference>
<dbReference type="GO" id="GO:0022625">
    <property type="term" value="C:cytosolic large ribosomal subunit"/>
    <property type="evidence" value="ECO:0007669"/>
    <property type="project" value="InterPro"/>
</dbReference>
<gene>
    <name evidence="5" type="ORF">DLAC_04221</name>
</gene>
<dbReference type="Gene3D" id="1.10.10.1410">
    <property type="match status" value="1"/>
</dbReference>